<proteinExistence type="predicted"/>
<feature type="compositionally biased region" description="Basic and acidic residues" evidence="1">
    <location>
        <begin position="399"/>
        <end position="408"/>
    </location>
</feature>
<feature type="compositionally biased region" description="Acidic residues" evidence="1">
    <location>
        <begin position="707"/>
        <end position="746"/>
    </location>
</feature>
<feature type="compositionally biased region" description="Polar residues" evidence="1">
    <location>
        <begin position="805"/>
        <end position="827"/>
    </location>
</feature>
<feature type="compositionally biased region" description="Basic and acidic residues" evidence="1">
    <location>
        <begin position="961"/>
        <end position="975"/>
    </location>
</feature>
<feature type="compositionally biased region" description="Polar residues" evidence="1">
    <location>
        <begin position="1142"/>
        <end position="1155"/>
    </location>
</feature>
<feature type="compositionally biased region" description="Basic and acidic residues" evidence="1">
    <location>
        <begin position="270"/>
        <end position="283"/>
    </location>
</feature>
<keyword evidence="3" id="KW-1185">Reference proteome</keyword>
<feature type="compositionally biased region" description="Basic and acidic residues" evidence="1">
    <location>
        <begin position="194"/>
        <end position="208"/>
    </location>
</feature>
<feature type="compositionally biased region" description="Basic and acidic residues" evidence="1">
    <location>
        <begin position="336"/>
        <end position="345"/>
    </location>
</feature>
<feature type="compositionally biased region" description="Basic and acidic residues" evidence="1">
    <location>
        <begin position="848"/>
        <end position="859"/>
    </location>
</feature>
<organism evidence="2 3">
    <name type="scientific">Leptidea sinapis</name>
    <dbReference type="NCBI Taxonomy" id="189913"/>
    <lineage>
        <taxon>Eukaryota</taxon>
        <taxon>Metazoa</taxon>
        <taxon>Ecdysozoa</taxon>
        <taxon>Arthropoda</taxon>
        <taxon>Hexapoda</taxon>
        <taxon>Insecta</taxon>
        <taxon>Pterygota</taxon>
        <taxon>Neoptera</taxon>
        <taxon>Endopterygota</taxon>
        <taxon>Lepidoptera</taxon>
        <taxon>Glossata</taxon>
        <taxon>Ditrysia</taxon>
        <taxon>Papilionoidea</taxon>
        <taxon>Pieridae</taxon>
        <taxon>Dismorphiinae</taxon>
        <taxon>Leptidea</taxon>
    </lineage>
</organism>
<feature type="region of interest" description="Disordered" evidence="1">
    <location>
        <begin position="700"/>
        <end position="749"/>
    </location>
</feature>
<feature type="compositionally biased region" description="Polar residues" evidence="1">
    <location>
        <begin position="1002"/>
        <end position="1022"/>
    </location>
</feature>
<sequence length="1236" mass="137861">MKLKGRCRETSRSMESVSESVALERDSARDLLVEVMCSSVCSVANRVAHCVGQDLDSRVTAPKPLSFYVKATSPKNTFTYKSSFIQDTIENASETWINKPSTRKGLKRALDIEHTPFICTPKLYKTKSYLSSEQKLSDASPAKRAKMDTTQTPSKQSAKNSNLSMQIAALLEMPDVTSPARKYDRPSTPHSILKNREAWSRAGEHSPAPEDDTGSDTDMETATNNSNSVDYTNKHLRFTIPTPTEVDPSPTPVAVDIHTPTETPLDSMEVGEKRNESPPKKFAAEQPKSRRSYKDTVRARKSLSLSANSTLSDDPNTSIESIADIPITLINPKYIDRRRSSRTPEPDSQQESDSEIIHQSYIDMNVGAGATRIDISDSSVDASYVPRTPQGRKSIRSAFNEKRIDKLSSPRLEAITESPTKLDEPSSPRTRSRSRTPEVEVQTQPPQLDSPRSLRSRSRTPERPMSPKKEITKSKMSLSRIVLEANTFSKSKTVEKMDTETVTEDTSGDVIKCTPVKPTKRTESLMDVTFSPIVNKSILQSSHESNISSAKNKTDDFSPDFKELPAFTSICELTEKSVLHSYHSSISDNTREVHQIHESEVKISAFTTINDDIGKSVLHSFDSTAASVQSDVPEPKSDLKANESELKSFNKSVLDNQSSLLTSDSDMELDKCWKAETEQDLRVIQKEKEKIVEIEREINEIEHEMSDECQVETDSSIDVEEEEEESEDDTDETTEQEDSVPEDEENNVICINDSSCEELQAPNNARIEIENVEVVHSEPMISGDIEIESEKNEHPMEEDIDKNNDPFNHTHMSMMTDDNSVEVSSHSVKLHYSEDSSDSPEMVTQSETVKEKLKEDNTVPKETLSEQNEMETDDKSVQHQMGIAEISSNKTNSSILTLQAETNKTGVVSNTDTQVSEIGNHKRTKRISTSSNKSPTDNVESIGNDSQNESRSRTTSSLKTSVKETDDEVNKESQLRTRRSSASKANIKKELESEMQVENPIVGTQTLSNKTTVEVSEKNIVNVTPKRKPRSRKPSEAKEETEMQIEDITDKPKTRSRRASMSSSKSVEKDMEAELQNLEDTPKTPESASQRRRNSRTPNTEMRKIITRRASRELAEPLEESLEELTPRRSGRRNKKDDDNASVASESSVKSNKSTVSEEDRSVKKGKKSILSTRTDLSVIPEVATEEGSNIEGSSNIVNEYAAGRSTRAASDTTVTPKPARIGRRTSVDVIGETLT</sequence>
<dbReference type="EMBL" id="FZQP02003346">
    <property type="protein sequence ID" value="VVC98059.1"/>
    <property type="molecule type" value="Genomic_DNA"/>
</dbReference>
<name>A0A5E4QM86_9NEOP</name>
<feature type="compositionally biased region" description="Basic and acidic residues" evidence="1">
    <location>
        <begin position="459"/>
        <end position="473"/>
    </location>
</feature>
<evidence type="ECO:0000313" key="2">
    <source>
        <dbReference type="EMBL" id="VVC98059.1"/>
    </source>
</evidence>
<feature type="compositionally biased region" description="Polar residues" evidence="1">
    <location>
        <begin position="220"/>
        <end position="231"/>
    </location>
</feature>
<feature type="region of interest" description="Disordered" evidence="1">
    <location>
        <begin position="336"/>
        <end position="355"/>
    </location>
</feature>
<reference evidence="2 3" key="1">
    <citation type="submission" date="2017-07" db="EMBL/GenBank/DDBJ databases">
        <authorList>
            <person name="Talla V."/>
            <person name="Backstrom N."/>
        </authorList>
    </citation>
    <scope>NUCLEOTIDE SEQUENCE [LARGE SCALE GENOMIC DNA]</scope>
</reference>
<evidence type="ECO:0000313" key="3">
    <source>
        <dbReference type="Proteomes" id="UP000324832"/>
    </source>
</evidence>
<feature type="compositionally biased region" description="Polar residues" evidence="1">
    <location>
        <begin position="148"/>
        <end position="161"/>
    </location>
</feature>
<dbReference type="Proteomes" id="UP000324832">
    <property type="component" value="Unassembled WGS sequence"/>
</dbReference>
<feature type="compositionally biased region" description="Basic and acidic residues" evidence="1">
    <location>
        <begin position="792"/>
        <end position="804"/>
    </location>
</feature>
<feature type="region of interest" description="Disordered" evidence="1">
    <location>
        <begin position="134"/>
        <end position="161"/>
    </location>
</feature>
<feature type="compositionally biased region" description="Acidic residues" evidence="1">
    <location>
        <begin position="209"/>
        <end position="219"/>
    </location>
</feature>
<feature type="region of interest" description="Disordered" evidence="1">
    <location>
        <begin position="178"/>
        <end position="297"/>
    </location>
</feature>
<feature type="region of interest" description="Disordered" evidence="1">
    <location>
        <begin position="792"/>
        <end position="879"/>
    </location>
</feature>
<feature type="compositionally biased region" description="Polar residues" evidence="1">
    <location>
        <begin position="902"/>
        <end position="917"/>
    </location>
</feature>
<dbReference type="AlphaFoldDB" id="A0A5E4QM86"/>
<evidence type="ECO:0000256" key="1">
    <source>
        <dbReference type="SAM" id="MobiDB-lite"/>
    </source>
</evidence>
<gene>
    <name evidence="2" type="ORF">LSINAPIS_LOCUS9207</name>
</gene>
<accession>A0A5E4QM86</accession>
<feature type="region of interest" description="Disordered" evidence="1">
    <location>
        <begin position="381"/>
        <end position="474"/>
    </location>
</feature>
<feature type="region of interest" description="Disordered" evidence="1">
    <location>
        <begin position="902"/>
        <end position="1175"/>
    </location>
</feature>
<feature type="compositionally biased region" description="Polar residues" evidence="1">
    <location>
        <begin position="927"/>
        <end position="949"/>
    </location>
</feature>
<protein>
    <submittedName>
        <fullName evidence="2">Uncharacterized protein</fullName>
    </submittedName>
</protein>
<feature type="region of interest" description="Disordered" evidence="1">
    <location>
        <begin position="1205"/>
        <end position="1236"/>
    </location>
</feature>